<dbReference type="Gene3D" id="3.40.50.1820">
    <property type="entry name" value="alpha/beta hydrolase"/>
    <property type="match status" value="1"/>
</dbReference>
<organism evidence="2 3">
    <name type="scientific">Ferrovibrio terrae</name>
    <dbReference type="NCBI Taxonomy" id="2594003"/>
    <lineage>
        <taxon>Bacteria</taxon>
        <taxon>Pseudomonadati</taxon>
        <taxon>Pseudomonadota</taxon>
        <taxon>Alphaproteobacteria</taxon>
        <taxon>Rhodospirillales</taxon>
        <taxon>Rhodospirillaceae</taxon>
        <taxon>Ferrovibrio</taxon>
    </lineage>
</organism>
<dbReference type="RefSeq" id="WP_144068470.1">
    <property type="nucleotide sequence ID" value="NZ_CP041636.1"/>
</dbReference>
<proteinExistence type="predicted"/>
<dbReference type="AlphaFoldDB" id="A0A516H129"/>
<dbReference type="KEGG" id="fer:FNB15_09520"/>
<evidence type="ECO:0000256" key="1">
    <source>
        <dbReference type="SAM" id="SignalP"/>
    </source>
</evidence>
<dbReference type="SUPFAM" id="SSF53474">
    <property type="entry name" value="alpha/beta-Hydrolases"/>
    <property type="match status" value="1"/>
</dbReference>
<dbReference type="Proteomes" id="UP000317496">
    <property type="component" value="Chromosome"/>
</dbReference>
<evidence type="ECO:0000313" key="2">
    <source>
        <dbReference type="EMBL" id="QDO97489.1"/>
    </source>
</evidence>
<gene>
    <name evidence="2" type="ORF">FNB15_09520</name>
</gene>
<dbReference type="OrthoDB" id="7257695at2"/>
<dbReference type="InterPro" id="IPR029058">
    <property type="entry name" value="AB_hydrolase_fold"/>
</dbReference>
<evidence type="ECO:0000313" key="3">
    <source>
        <dbReference type="Proteomes" id="UP000317496"/>
    </source>
</evidence>
<sequence>MRAALVFAAAAAFAAPAVALEVVVDIPARGGVMHVLVDAPDNAKAAVILLAGGAGRLDIGASGRIGSLGGNQLVRTRAAYAKAGFIAATPDIAEDLKEGASGVRNSYRWNAEQAADLGALVEYLRRQAPKVYLIGTSRAALSVANAAARLTGMQKPDAIVITSGMLMQTDARQPSVHRMVKPLEAIVMPVLLLAHENDACPYTPASATAAFRSLLTAAPKVDLMMLKGGTPDRKGEECEAAGHHGFAGLDSEVVQTITGWLKALP</sequence>
<feature type="signal peptide" evidence="1">
    <location>
        <begin position="1"/>
        <end position="19"/>
    </location>
</feature>
<keyword evidence="1" id="KW-0732">Signal</keyword>
<feature type="chain" id="PRO_5022097422" evidence="1">
    <location>
        <begin position="20"/>
        <end position="265"/>
    </location>
</feature>
<protein>
    <submittedName>
        <fullName evidence="2">Alpha/beta hydrolase</fullName>
    </submittedName>
</protein>
<accession>A0A516H129</accession>
<keyword evidence="2" id="KW-0378">Hydrolase</keyword>
<reference evidence="2 3" key="1">
    <citation type="submission" date="2019-07" db="EMBL/GenBank/DDBJ databases">
        <title>Genome sequencing for Ferrovibrio sp. K5.</title>
        <authorList>
            <person name="Park S.-J."/>
        </authorList>
    </citation>
    <scope>NUCLEOTIDE SEQUENCE [LARGE SCALE GENOMIC DNA]</scope>
    <source>
        <strain evidence="2 3">K5</strain>
    </source>
</reference>
<dbReference type="EMBL" id="CP041636">
    <property type="protein sequence ID" value="QDO97489.1"/>
    <property type="molecule type" value="Genomic_DNA"/>
</dbReference>
<keyword evidence="3" id="KW-1185">Reference proteome</keyword>
<dbReference type="GO" id="GO:0016787">
    <property type="term" value="F:hydrolase activity"/>
    <property type="evidence" value="ECO:0007669"/>
    <property type="project" value="UniProtKB-KW"/>
</dbReference>
<name>A0A516H129_9PROT</name>